<dbReference type="OMA" id="DNDCGIP"/>
<dbReference type="Proteomes" id="UP000012174">
    <property type="component" value="Unassembled WGS sequence"/>
</dbReference>
<dbReference type="EMBL" id="KB706968">
    <property type="protein sequence ID" value="EMR64932.1"/>
    <property type="molecule type" value="Genomic_DNA"/>
</dbReference>
<reference evidence="3" key="1">
    <citation type="journal article" date="2013" name="Genome Announc.">
        <title>Draft genome sequence of the grapevine dieback fungus Eutypa lata UCR-EL1.</title>
        <authorList>
            <person name="Blanco-Ulate B."/>
            <person name="Rolshausen P.E."/>
            <person name="Cantu D."/>
        </authorList>
    </citation>
    <scope>NUCLEOTIDE SEQUENCE [LARGE SCALE GENOMIC DNA]</scope>
    <source>
        <strain evidence="3">UCR-EL1</strain>
    </source>
</reference>
<dbReference type="HOGENOM" id="CLU_1510601_0_0_1"/>
<keyword evidence="1" id="KW-0732">Signal</keyword>
<gene>
    <name evidence="2" type="ORF">UCREL1_8102</name>
</gene>
<accession>M7SL51</accession>
<name>M7SL51_EUTLA</name>
<evidence type="ECO:0000256" key="1">
    <source>
        <dbReference type="SAM" id="SignalP"/>
    </source>
</evidence>
<proteinExistence type="predicted"/>
<evidence type="ECO:0000313" key="2">
    <source>
        <dbReference type="EMBL" id="EMR64932.1"/>
    </source>
</evidence>
<sequence>MKYSLINFMTGMALCGLASADCQAGNAATNNDHEDNEKLCTSNGPGTYTFGMTTSDVCVPALSGGLAGCSGNVQYYIFDEGCNLLGLYEGTPSCGVPFTITENFLSQVLTVTAINTGAGAGSFTFNYGDGTFTINNNECDCVDDSSGLEGAQACKCAFPQDGHFVGKRSAKFATGFPY</sequence>
<keyword evidence="3" id="KW-1185">Reference proteome</keyword>
<evidence type="ECO:0000313" key="3">
    <source>
        <dbReference type="Proteomes" id="UP000012174"/>
    </source>
</evidence>
<dbReference type="OrthoDB" id="2218962at2759"/>
<dbReference type="AlphaFoldDB" id="M7SL51"/>
<organism evidence="2 3">
    <name type="scientific">Eutypa lata (strain UCR-EL1)</name>
    <name type="common">Grapevine dieback disease fungus</name>
    <name type="synonym">Eutypa armeniacae</name>
    <dbReference type="NCBI Taxonomy" id="1287681"/>
    <lineage>
        <taxon>Eukaryota</taxon>
        <taxon>Fungi</taxon>
        <taxon>Dikarya</taxon>
        <taxon>Ascomycota</taxon>
        <taxon>Pezizomycotina</taxon>
        <taxon>Sordariomycetes</taxon>
        <taxon>Xylariomycetidae</taxon>
        <taxon>Xylariales</taxon>
        <taxon>Diatrypaceae</taxon>
        <taxon>Eutypa</taxon>
    </lineage>
</organism>
<protein>
    <submittedName>
        <fullName evidence="2">Uncharacterized protein</fullName>
    </submittedName>
</protein>
<feature type="signal peptide" evidence="1">
    <location>
        <begin position="1"/>
        <end position="20"/>
    </location>
</feature>
<feature type="chain" id="PRO_5004084740" evidence="1">
    <location>
        <begin position="21"/>
        <end position="178"/>
    </location>
</feature>
<dbReference type="KEGG" id="ela:UCREL1_8102"/>